<dbReference type="KEGG" id="gaz:Pan241w_15050"/>
<dbReference type="RefSeq" id="WP_145213022.1">
    <property type="nucleotide sequence ID" value="NZ_CP036269.1"/>
</dbReference>
<evidence type="ECO:0000313" key="3">
    <source>
        <dbReference type="Proteomes" id="UP000317171"/>
    </source>
</evidence>
<dbReference type="NCBIfam" id="NF033487">
    <property type="entry name" value="Lacal_2735_fam"/>
    <property type="match status" value="1"/>
</dbReference>
<protein>
    <recommendedName>
        <fullName evidence="4">Lacal_2735 family protein</fullName>
    </recommendedName>
</protein>
<keyword evidence="3" id="KW-1185">Reference proteome</keyword>
<name>A0A517RCA0_9PLAN</name>
<dbReference type="Proteomes" id="UP000317171">
    <property type="component" value="Chromosome"/>
</dbReference>
<dbReference type="InterPro" id="IPR045493">
    <property type="entry name" value="DUF6435"/>
</dbReference>
<feature type="coiled-coil region" evidence="1">
    <location>
        <begin position="10"/>
        <end position="60"/>
    </location>
</feature>
<keyword evidence="1" id="KW-0175">Coiled coil</keyword>
<proteinExistence type="predicted"/>
<accession>A0A517RCA0</accession>
<dbReference type="Pfam" id="PF20027">
    <property type="entry name" value="DUF6435"/>
    <property type="match status" value="1"/>
</dbReference>
<gene>
    <name evidence="2" type="ORF">Pan241w_15050</name>
</gene>
<sequence>MFGWLRRNPKKKLELQYAQKLEAARDAQRNGDIQSFATLTSEAEEILKELDRLAEAAQDDCGQA</sequence>
<dbReference type="AlphaFoldDB" id="A0A517RCA0"/>
<dbReference type="OrthoDB" id="292170at2"/>
<organism evidence="2 3">
    <name type="scientific">Gimesia alba</name>
    <dbReference type="NCBI Taxonomy" id="2527973"/>
    <lineage>
        <taxon>Bacteria</taxon>
        <taxon>Pseudomonadati</taxon>
        <taxon>Planctomycetota</taxon>
        <taxon>Planctomycetia</taxon>
        <taxon>Planctomycetales</taxon>
        <taxon>Planctomycetaceae</taxon>
        <taxon>Gimesia</taxon>
    </lineage>
</organism>
<evidence type="ECO:0000256" key="1">
    <source>
        <dbReference type="SAM" id="Coils"/>
    </source>
</evidence>
<evidence type="ECO:0000313" key="2">
    <source>
        <dbReference type="EMBL" id="QDT41444.1"/>
    </source>
</evidence>
<dbReference type="EMBL" id="CP036269">
    <property type="protein sequence ID" value="QDT41444.1"/>
    <property type="molecule type" value="Genomic_DNA"/>
</dbReference>
<reference evidence="2 3" key="1">
    <citation type="submission" date="2019-02" db="EMBL/GenBank/DDBJ databases">
        <title>Deep-cultivation of Planctomycetes and their phenomic and genomic characterization uncovers novel biology.</title>
        <authorList>
            <person name="Wiegand S."/>
            <person name="Jogler M."/>
            <person name="Boedeker C."/>
            <person name="Pinto D."/>
            <person name="Vollmers J."/>
            <person name="Rivas-Marin E."/>
            <person name="Kohn T."/>
            <person name="Peeters S.H."/>
            <person name="Heuer A."/>
            <person name="Rast P."/>
            <person name="Oberbeckmann S."/>
            <person name="Bunk B."/>
            <person name="Jeske O."/>
            <person name="Meyerdierks A."/>
            <person name="Storesund J.E."/>
            <person name="Kallscheuer N."/>
            <person name="Luecker S."/>
            <person name="Lage O.M."/>
            <person name="Pohl T."/>
            <person name="Merkel B.J."/>
            <person name="Hornburger P."/>
            <person name="Mueller R.-W."/>
            <person name="Bruemmer F."/>
            <person name="Labrenz M."/>
            <person name="Spormann A.M."/>
            <person name="Op den Camp H."/>
            <person name="Overmann J."/>
            <person name="Amann R."/>
            <person name="Jetten M.S.M."/>
            <person name="Mascher T."/>
            <person name="Medema M.H."/>
            <person name="Devos D.P."/>
            <person name="Kaster A.-K."/>
            <person name="Ovreas L."/>
            <person name="Rohde M."/>
            <person name="Galperin M.Y."/>
            <person name="Jogler C."/>
        </authorList>
    </citation>
    <scope>NUCLEOTIDE SEQUENCE [LARGE SCALE GENOMIC DNA]</scope>
    <source>
        <strain evidence="2 3">Pan241w</strain>
    </source>
</reference>
<evidence type="ECO:0008006" key="4">
    <source>
        <dbReference type="Google" id="ProtNLM"/>
    </source>
</evidence>